<evidence type="ECO:0000256" key="9">
    <source>
        <dbReference type="ARBA" id="ARBA00023034"/>
    </source>
</evidence>
<evidence type="ECO:0000256" key="2">
    <source>
        <dbReference type="ARBA" id="ARBA00004922"/>
    </source>
</evidence>
<evidence type="ECO:0000313" key="13">
    <source>
        <dbReference type="EMBL" id="KAG0689818.1"/>
    </source>
</evidence>
<evidence type="ECO:0000256" key="7">
    <source>
        <dbReference type="ARBA" id="ARBA00022968"/>
    </source>
</evidence>
<comment type="subcellular location">
    <subcellularLocation>
        <location evidence="1">Golgi apparatus membrane</location>
        <topology evidence="1">Single-pass type II membrane protein</topology>
    </subcellularLocation>
</comment>
<dbReference type="InterPro" id="IPR029044">
    <property type="entry name" value="Nucleotide-diphossugar_trans"/>
</dbReference>
<feature type="transmembrane region" description="Helical" evidence="12">
    <location>
        <begin position="15"/>
        <end position="34"/>
    </location>
</feature>
<keyword evidence="10 12" id="KW-0472">Membrane</keyword>
<dbReference type="GO" id="GO:0000033">
    <property type="term" value="F:alpha-1,3-mannosyltransferase activity"/>
    <property type="evidence" value="ECO:0007669"/>
    <property type="project" value="TreeGrafter"/>
</dbReference>
<evidence type="ECO:0008006" key="15">
    <source>
        <dbReference type="Google" id="ProtNLM"/>
    </source>
</evidence>
<keyword evidence="4" id="KW-0328">Glycosyltransferase</keyword>
<name>A0A9P6WPK5_9ASCO</name>
<protein>
    <recommendedName>
        <fullName evidence="15">Glycosyltransferase family 71 protein</fullName>
    </recommendedName>
</protein>
<evidence type="ECO:0000256" key="12">
    <source>
        <dbReference type="SAM" id="Phobius"/>
    </source>
</evidence>
<keyword evidence="9" id="KW-0333">Golgi apparatus</keyword>
<keyword evidence="5" id="KW-0808">Transferase</keyword>
<sequence length="663" mass="78828">MITYYQIFLHSIKRLKYLLIAILTILIFSFIPSFKNEINNNNNNNELNLKTENSIENLSKSIQESIIEHENINIYSPEIEFRPIYKLIEKSYKIEDFRKYSLDLKCEIYFEKLFEYDPNWWNSPKLGDLITHVHPGKSLDLINLNIYNHCFMGDNKEKDISNTFKKLQKLFNNLDLSVYPYLTGKMPLFQHWNGDIYYGPSFNLNKILINEIDLNSINYEYNKSDLKNWESNEYPTEYPFWEHYRNNIHGTGIVISINDEFINEAILLIKNLRTLENELPIQFIHRGDLSNDNKFKLLKISRSIIEKDNKSKFPIQDIWFVDLSFSINEEYKEKFEKYFNKMLAYGFNSFQNSIILDTDIILFQKPIELLETSQFKISENLFFKDRNLPMHMSNSFIQFIKDTVPNKIDEYLFNINSINEEIWETEYFKEKYFHYMESGVVIVNRLKYWNAVILSMHLSFIQSTLIGSWGDKEHFWMGMLFSGFDDFQFDKYWTASVGEIININNNNNEDIQYHEICSAHPGHILSDNNELSWLNSGILNCPKTTNNVIMKDLNVLRENDETKDLFKSLKELENYYLKPIKFEGFIIPPLAKYNLDKINNLDLSSFPNIGLEQMHLCNGYTWCAFDKIGNGEKEEYLGILKKFTNSQIEWYNYIAENYLNLDL</sequence>
<keyword evidence="7" id="KW-0735">Signal-anchor</keyword>
<dbReference type="GO" id="GO:0046354">
    <property type="term" value="P:mannan biosynthetic process"/>
    <property type="evidence" value="ECO:0007669"/>
    <property type="project" value="UniProtKB-ARBA"/>
</dbReference>
<dbReference type="InterPro" id="IPR022751">
    <property type="entry name" value="Alpha_mannosyltransferase"/>
</dbReference>
<comment type="similarity">
    <text evidence="3">Belongs to the MNN1/MNT family.</text>
</comment>
<dbReference type="EMBL" id="PUHW01000059">
    <property type="protein sequence ID" value="KAG0689818.1"/>
    <property type="molecule type" value="Genomic_DNA"/>
</dbReference>
<dbReference type="Proteomes" id="UP000697127">
    <property type="component" value="Unassembled WGS sequence"/>
</dbReference>
<accession>A0A9P6WPK5</accession>
<keyword evidence="8 12" id="KW-1133">Transmembrane helix</keyword>
<dbReference type="PANTHER" id="PTHR31392:SF1">
    <property type="entry name" value="ALPHA-1,3-MANNOSYLTRANSFERASE MNN1-RELATED"/>
    <property type="match status" value="1"/>
</dbReference>
<evidence type="ECO:0000256" key="6">
    <source>
        <dbReference type="ARBA" id="ARBA00022692"/>
    </source>
</evidence>
<proteinExistence type="inferred from homology"/>
<keyword evidence="11" id="KW-0325">Glycoprotein</keyword>
<evidence type="ECO:0000256" key="5">
    <source>
        <dbReference type="ARBA" id="ARBA00022679"/>
    </source>
</evidence>
<comment type="caution">
    <text evidence="13">The sequence shown here is derived from an EMBL/GenBank/DDBJ whole genome shotgun (WGS) entry which is preliminary data.</text>
</comment>
<evidence type="ECO:0000256" key="1">
    <source>
        <dbReference type="ARBA" id="ARBA00004323"/>
    </source>
</evidence>
<dbReference type="GO" id="GO:0000139">
    <property type="term" value="C:Golgi membrane"/>
    <property type="evidence" value="ECO:0007669"/>
    <property type="project" value="UniProtKB-SubCell"/>
</dbReference>
<dbReference type="GO" id="GO:0006493">
    <property type="term" value="P:protein O-linked glycosylation"/>
    <property type="evidence" value="ECO:0007669"/>
    <property type="project" value="TreeGrafter"/>
</dbReference>
<dbReference type="PANTHER" id="PTHR31392">
    <property type="entry name" value="ALPHA-1,3-MANNOSYLTRANSFERASE MNN1-RELATED"/>
    <property type="match status" value="1"/>
</dbReference>
<evidence type="ECO:0000256" key="11">
    <source>
        <dbReference type="ARBA" id="ARBA00023180"/>
    </source>
</evidence>
<dbReference type="SUPFAM" id="SSF53448">
    <property type="entry name" value="Nucleotide-diphospho-sugar transferases"/>
    <property type="match status" value="1"/>
</dbReference>
<keyword evidence="6 12" id="KW-0812">Transmembrane</keyword>
<dbReference type="AlphaFoldDB" id="A0A9P6WPK5"/>
<evidence type="ECO:0000313" key="14">
    <source>
        <dbReference type="Proteomes" id="UP000697127"/>
    </source>
</evidence>
<keyword evidence="14" id="KW-1185">Reference proteome</keyword>
<evidence type="ECO:0000256" key="4">
    <source>
        <dbReference type="ARBA" id="ARBA00022676"/>
    </source>
</evidence>
<gene>
    <name evidence="13" type="ORF">C6P40_004387</name>
</gene>
<evidence type="ECO:0000256" key="10">
    <source>
        <dbReference type="ARBA" id="ARBA00023136"/>
    </source>
</evidence>
<evidence type="ECO:0000256" key="3">
    <source>
        <dbReference type="ARBA" id="ARBA00009105"/>
    </source>
</evidence>
<dbReference type="Gene3D" id="3.90.550.10">
    <property type="entry name" value="Spore Coat Polysaccharide Biosynthesis Protein SpsA, Chain A"/>
    <property type="match status" value="1"/>
</dbReference>
<dbReference type="Pfam" id="PF11051">
    <property type="entry name" value="Mannosyl_trans3"/>
    <property type="match status" value="1"/>
</dbReference>
<organism evidence="13 14">
    <name type="scientific">Pichia californica</name>
    <dbReference type="NCBI Taxonomy" id="460514"/>
    <lineage>
        <taxon>Eukaryota</taxon>
        <taxon>Fungi</taxon>
        <taxon>Dikarya</taxon>
        <taxon>Ascomycota</taxon>
        <taxon>Saccharomycotina</taxon>
        <taxon>Pichiomycetes</taxon>
        <taxon>Pichiales</taxon>
        <taxon>Pichiaceae</taxon>
        <taxon>Pichia</taxon>
    </lineage>
</organism>
<evidence type="ECO:0000256" key="8">
    <source>
        <dbReference type="ARBA" id="ARBA00022989"/>
    </source>
</evidence>
<comment type="pathway">
    <text evidence="2">Protein modification; protein glycosylation.</text>
</comment>
<reference evidence="13" key="1">
    <citation type="submission" date="2020-11" db="EMBL/GenBank/DDBJ databases">
        <title>Kefir isolates.</title>
        <authorList>
            <person name="Marcisauskas S."/>
            <person name="Kim Y."/>
            <person name="Blasche S."/>
        </authorList>
    </citation>
    <scope>NUCLEOTIDE SEQUENCE</scope>
    <source>
        <strain evidence="13">Olga-1</strain>
    </source>
</reference>